<dbReference type="AlphaFoldDB" id="A0A8S3XZ68"/>
<keyword evidence="2" id="KW-1185">Reference proteome</keyword>
<sequence>MVKYRVTIEEQDASLIVEALSLLEFTLYNSPANFHVKLLLISLYHILGGCNGAEAAWSRLEAKHVQLASLGWLHAARLPAAAPRLAHHRLAQAHAFYTHHANDVSLLTRTHPPHRTIAHHRMAQAPAFYTHHANDAHAFYTHHANDVSLLTRTHPRHRAIAHHRMAQPHVFYTHHANDVSPLTRTHPPHRTIAHHRMAQAHAFYTHHANDVSPFTRTHPPHRAIAHHRMAQPHVFYTHHANDVSLLTRTHPPHRTIAHHRMAQAHAFYTHHANDVSPFTRTHPPHRAIAHHRMAQAHAFYTHHANDAHAFYTPHANDVSLLTRTHPPARILAHHCLAQAHAFYTHPANDVSLLTRTHPPHRAIAHHRMAQAHAFYTHHANDVSPLTRTHPPHRTIAHHCMAQAHAFYTHHANDVSPLTRTHPPHRAIAHHRMAQAHAFYTRHSNDVSLLTRTHPPARILAQHCLAQAHAFYTHHANDVSLLTRTHPPHRTIPHHRMAQAHAFYTRHSNDVSLLTRTHPPHRAIAHHRMAQEHAFYTHHANDSAEHVTYAYKYGTFEKLVELGAWHARLAGCAWAALLPRERALLALQLPAPPAPPALLPDLPEHLTDNRDLRAIVSWDGPQDVDAELRARTFSQEVAYVRLKDALLRAAALCGQAAAAGRDRLPQLLQRLDTCIQTFSEAMQRCRHQYSQREKISISAPLPSRIFALVGSAVPYGALYAGALRVARAVAGGGVRSGAAGGAVSEAADTLRRELRDAQGPLAAGAPLTAWQLRDSLEHLANFLEFVGVVTYMMGVCHELVTPAISKKSKKKPNQSQDELETSHLLNQLNQEIIDLLVFMSEHLDSWPKFEYETNIEEQLSKLNISENYQCPVTSRLKKGYQETIRYSKDTLEAKAKYLRSLQ</sequence>
<dbReference type="EMBL" id="CAJQZP010001449">
    <property type="protein sequence ID" value="CAG5046880.1"/>
    <property type="molecule type" value="Genomic_DNA"/>
</dbReference>
<dbReference type="InterPro" id="IPR019183">
    <property type="entry name" value="NAA25_NatB_aux_su"/>
</dbReference>
<evidence type="ECO:0000313" key="2">
    <source>
        <dbReference type="Proteomes" id="UP000691718"/>
    </source>
</evidence>
<gene>
    <name evidence="1" type="ORF">PAPOLLO_LOCUS23686</name>
</gene>
<proteinExistence type="predicted"/>
<dbReference type="Proteomes" id="UP000691718">
    <property type="component" value="Unassembled WGS sequence"/>
</dbReference>
<reference evidence="1" key="1">
    <citation type="submission" date="2021-04" db="EMBL/GenBank/DDBJ databases">
        <authorList>
            <person name="Tunstrom K."/>
        </authorList>
    </citation>
    <scope>NUCLEOTIDE SEQUENCE</scope>
</reference>
<comment type="caution">
    <text evidence="1">The sequence shown here is derived from an EMBL/GenBank/DDBJ whole genome shotgun (WGS) entry which is preliminary data.</text>
</comment>
<name>A0A8S3XZ68_PARAO</name>
<accession>A0A8S3XZ68</accession>
<protein>
    <submittedName>
        <fullName evidence="1">(apollo) hypothetical protein</fullName>
    </submittedName>
</protein>
<evidence type="ECO:0000313" key="1">
    <source>
        <dbReference type="EMBL" id="CAG5046880.1"/>
    </source>
</evidence>
<dbReference type="Pfam" id="PF09797">
    <property type="entry name" value="NatB_MDM20"/>
    <property type="match status" value="1"/>
</dbReference>
<organism evidence="1 2">
    <name type="scientific">Parnassius apollo</name>
    <name type="common">Apollo butterfly</name>
    <name type="synonym">Papilio apollo</name>
    <dbReference type="NCBI Taxonomy" id="110799"/>
    <lineage>
        <taxon>Eukaryota</taxon>
        <taxon>Metazoa</taxon>
        <taxon>Ecdysozoa</taxon>
        <taxon>Arthropoda</taxon>
        <taxon>Hexapoda</taxon>
        <taxon>Insecta</taxon>
        <taxon>Pterygota</taxon>
        <taxon>Neoptera</taxon>
        <taxon>Endopterygota</taxon>
        <taxon>Lepidoptera</taxon>
        <taxon>Glossata</taxon>
        <taxon>Ditrysia</taxon>
        <taxon>Papilionoidea</taxon>
        <taxon>Papilionidae</taxon>
        <taxon>Parnassiinae</taxon>
        <taxon>Parnassini</taxon>
        <taxon>Parnassius</taxon>
        <taxon>Parnassius</taxon>
    </lineage>
</organism>
<dbReference type="OrthoDB" id="1874341at2759"/>